<evidence type="ECO:0000313" key="1">
    <source>
        <dbReference type="EMBL" id="CAH6661926.1"/>
    </source>
</evidence>
<proteinExistence type="predicted"/>
<dbReference type="Proteomes" id="UP001152651">
    <property type="component" value="Unassembled WGS sequence"/>
</dbReference>
<sequence length="36" mass="3930">MPGAQHLSQKVLAMKTAKYGDDITLNKPLLVLYALS</sequence>
<gene>
    <name evidence="1" type="ORF">FBBNIHIM_22730</name>
</gene>
<accession>A0ABM9FF89</accession>
<reference evidence="1" key="1">
    <citation type="submission" date="2022-05" db="EMBL/GenBank/DDBJ databases">
        <authorList>
            <person name="Blom J."/>
        </authorList>
    </citation>
    <scope>NUCLEOTIDE SEQUENCE</scope>
    <source>
        <strain evidence="1">Type strain: CPO20170097</strain>
    </source>
</reference>
<protein>
    <submittedName>
        <fullName evidence="1">Uncharacterized protein</fullName>
    </submittedName>
</protein>
<organism evidence="1 2">
    <name type="scientific">Pseudocitrobacter vendiensis</name>
    <dbReference type="NCBI Taxonomy" id="2488306"/>
    <lineage>
        <taxon>Bacteria</taxon>
        <taxon>Pseudomonadati</taxon>
        <taxon>Pseudomonadota</taxon>
        <taxon>Gammaproteobacteria</taxon>
        <taxon>Enterobacterales</taxon>
        <taxon>Enterobacteriaceae</taxon>
        <taxon>Pseudocitrobacter</taxon>
    </lineage>
</organism>
<dbReference type="EMBL" id="CALSBS010000032">
    <property type="protein sequence ID" value="CAH6661926.1"/>
    <property type="molecule type" value="Genomic_DNA"/>
</dbReference>
<name>A0ABM9FF89_9ENTR</name>
<evidence type="ECO:0000313" key="2">
    <source>
        <dbReference type="Proteomes" id="UP001152651"/>
    </source>
</evidence>
<comment type="caution">
    <text evidence="1">The sequence shown here is derived from an EMBL/GenBank/DDBJ whole genome shotgun (WGS) entry which is preliminary data.</text>
</comment>
<keyword evidence="2" id="KW-1185">Reference proteome</keyword>